<keyword evidence="2" id="KW-1185">Reference proteome</keyword>
<accession>A0ABS3BHC8</accession>
<dbReference type="InterPro" id="IPR019639">
    <property type="entry name" value="DUF2505"/>
</dbReference>
<dbReference type="RefSeq" id="WP_029652544.1">
    <property type="nucleotide sequence ID" value="NZ_JAFKDB010000019.1"/>
</dbReference>
<dbReference type="EMBL" id="JAFKDB010000019">
    <property type="protein sequence ID" value="MBN7770908.1"/>
    <property type="molecule type" value="Genomic_DNA"/>
</dbReference>
<dbReference type="Pfam" id="PF10698">
    <property type="entry name" value="DUF2505"/>
    <property type="match status" value="1"/>
</dbReference>
<dbReference type="Proteomes" id="UP000664344">
    <property type="component" value="Unassembled WGS sequence"/>
</dbReference>
<organism evidence="1 2">
    <name type="scientific">Marinobacter daepoensis</name>
    <dbReference type="NCBI Taxonomy" id="262077"/>
    <lineage>
        <taxon>Bacteria</taxon>
        <taxon>Pseudomonadati</taxon>
        <taxon>Pseudomonadota</taxon>
        <taxon>Gammaproteobacteria</taxon>
        <taxon>Pseudomonadales</taxon>
        <taxon>Marinobacteraceae</taxon>
        <taxon>Marinobacter</taxon>
    </lineage>
</organism>
<sequence>MELNLEHPYERGLEHVIEHFFSEEHIRRKNEELGSRNVRVAELHRDELSGKLVIEREMTASAPVPGVLSGFHREWNQVRQEEHWFRKDDGEWHCEFRVRIDGVPARIKGAMRLQGNGDRCINYVTLSVLCDVPFLGRKIAKFLADDSRAKIEREYTVIRQLL</sequence>
<gene>
    <name evidence="1" type="ORF">JYP53_13460</name>
</gene>
<proteinExistence type="predicted"/>
<reference evidence="1 2" key="1">
    <citation type="submission" date="2021-02" db="EMBL/GenBank/DDBJ databases">
        <title>PHA producing bacteria isolated from coastal sediment in Guangdong, Shenzhen.</title>
        <authorList>
            <person name="Zheng W."/>
            <person name="Yu S."/>
            <person name="Huang Y."/>
        </authorList>
    </citation>
    <scope>NUCLEOTIDE SEQUENCE [LARGE SCALE GENOMIC DNA]</scope>
    <source>
        <strain evidence="1 2">TN21-5</strain>
    </source>
</reference>
<name>A0ABS3BHC8_9GAMM</name>
<evidence type="ECO:0000313" key="2">
    <source>
        <dbReference type="Proteomes" id="UP000664344"/>
    </source>
</evidence>
<comment type="caution">
    <text evidence="1">The sequence shown here is derived from an EMBL/GenBank/DDBJ whole genome shotgun (WGS) entry which is preliminary data.</text>
</comment>
<evidence type="ECO:0000313" key="1">
    <source>
        <dbReference type="EMBL" id="MBN7770908.1"/>
    </source>
</evidence>
<protein>
    <submittedName>
        <fullName evidence="1">DUF2505 domain-containing protein</fullName>
    </submittedName>
</protein>